<keyword evidence="2" id="KW-1185">Reference proteome</keyword>
<dbReference type="GeneID" id="117653197"/>
<feature type="compositionally biased region" description="Basic and acidic residues" evidence="1">
    <location>
        <begin position="71"/>
        <end position="81"/>
    </location>
</feature>
<evidence type="ECO:0000313" key="3">
    <source>
        <dbReference type="RefSeq" id="XP_034254588.1"/>
    </source>
</evidence>
<accession>A0A6P9A959</accession>
<dbReference type="KEGG" id="tpal:117653197"/>
<dbReference type="InParanoid" id="A0A6P9A959"/>
<reference evidence="3" key="1">
    <citation type="submission" date="2025-08" db="UniProtKB">
        <authorList>
            <consortium name="RefSeq"/>
        </authorList>
    </citation>
    <scope>IDENTIFICATION</scope>
    <source>
        <tissue evidence="3">Total insect</tissue>
    </source>
</reference>
<proteinExistence type="predicted"/>
<evidence type="ECO:0000313" key="2">
    <source>
        <dbReference type="Proteomes" id="UP000515158"/>
    </source>
</evidence>
<dbReference type="OrthoDB" id="10545237at2759"/>
<dbReference type="RefSeq" id="XP_034254588.1">
    <property type="nucleotide sequence ID" value="XM_034398697.1"/>
</dbReference>
<name>A0A6P9A959_THRPL</name>
<feature type="region of interest" description="Disordered" evidence="1">
    <location>
        <begin position="58"/>
        <end position="93"/>
    </location>
</feature>
<dbReference type="Proteomes" id="UP000515158">
    <property type="component" value="Unplaced"/>
</dbReference>
<feature type="region of interest" description="Disordered" evidence="1">
    <location>
        <begin position="1"/>
        <end position="42"/>
    </location>
</feature>
<sequence>MTATTSAPVPRLRRRLERLAQPNYRHDSRRNKSVAKPNLSVGPDPIWPIPKAALRAQPTPHVSRLSIAPSRKLDMHADTSRSRAAHSCGSVTSRVSARLEALSKPRLPFV</sequence>
<organism evidence="3">
    <name type="scientific">Thrips palmi</name>
    <name type="common">Melon thrips</name>
    <dbReference type="NCBI Taxonomy" id="161013"/>
    <lineage>
        <taxon>Eukaryota</taxon>
        <taxon>Metazoa</taxon>
        <taxon>Ecdysozoa</taxon>
        <taxon>Arthropoda</taxon>
        <taxon>Hexapoda</taxon>
        <taxon>Insecta</taxon>
        <taxon>Pterygota</taxon>
        <taxon>Neoptera</taxon>
        <taxon>Paraneoptera</taxon>
        <taxon>Thysanoptera</taxon>
        <taxon>Terebrantia</taxon>
        <taxon>Thripoidea</taxon>
        <taxon>Thripidae</taxon>
        <taxon>Thrips</taxon>
    </lineage>
</organism>
<dbReference type="Pfam" id="PF14912">
    <property type="entry name" value="THEG"/>
    <property type="match status" value="1"/>
</dbReference>
<protein>
    <submittedName>
        <fullName evidence="3">Uncharacterized protein LOC117653197</fullName>
    </submittedName>
</protein>
<dbReference type="InterPro" id="IPR006623">
    <property type="entry name" value="THEG"/>
</dbReference>
<evidence type="ECO:0000256" key="1">
    <source>
        <dbReference type="SAM" id="MobiDB-lite"/>
    </source>
</evidence>
<gene>
    <name evidence="3" type="primary">LOC117653197</name>
</gene>
<dbReference type="AlphaFoldDB" id="A0A6P9A959"/>